<evidence type="ECO:0000313" key="3">
    <source>
        <dbReference type="Proteomes" id="UP000001745"/>
    </source>
</evidence>
<dbReference type="Pfam" id="PF01425">
    <property type="entry name" value="Amidase"/>
    <property type="match status" value="1"/>
</dbReference>
<dbReference type="AlphaFoldDB" id="B8MNL7"/>
<dbReference type="PANTHER" id="PTHR42678">
    <property type="entry name" value="AMIDASE"/>
    <property type="match status" value="1"/>
</dbReference>
<dbReference type="OrthoDB" id="566138at2759"/>
<protein>
    <submittedName>
        <fullName evidence="2">Amidase, putative</fullName>
    </submittedName>
</protein>
<keyword evidence="3" id="KW-1185">Reference proteome</keyword>
<dbReference type="Proteomes" id="UP000001745">
    <property type="component" value="Unassembled WGS sequence"/>
</dbReference>
<name>B8MNL7_TALSN</name>
<dbReference type="Gene3D" id="3.90.1300.10">
    <property type="entry name" value="Amidase signature (AS) domain"/>
    <property type="match status" value="1"/>
</dbReference>
<dbReference type="PhylomeDB" id="B8MNL7"/>
<dbReference type="SUPFAM" id="SSF75304">
    <property type="entry name" value="Amidase signature (AS) enzymes"/>
    <property type="match status" value="1"/>
</dbReference>
<dbReference type="STRING" id="441959.B8MNL7"/>
<dbReference type="VEuPathDB" id="FungiDB:TSTA_103300"/>
<dbReference type="InterPro" id="IPR036928">
    <property type="entry name" value="AS_sf"/>
</dbReference>
<reference evidence="3" key="1">
    <citation type="journal article" date="2015" name="Genome Announc.">
        <title>Genome sequence of the AIDS-associated pathogen Penicillium marneffei (ATCC18224) and its near taxonomic relative Talaromyces stipitatus (ATCC10500).</title>
        <authorList>
            <person name="Nierman W.C."/>
            <person name="Fedorova-Abrams N.D."/>
            <person name="Andrianopoulos A."/>
        </authorList>
    </citation>
    <scope>NUCLEOTIDE SEQUENCE [LARGE SCALE GENOMIC DNA]</scope>
    <source>
        <strain evidence="3">ATCC 10500 / CBS 375.48 / QM 6759 / NRRL 1006</strain>
    </source>
</reference>
<evidence type="ECO:0000259" key="1">
    <source>
        <dbReference type="Pfam" id="PF01425"/>
    </source>
</evidence>
<organism evidence="2 3">
    <name type="scientific">Talaromyces stipitatus (strain ATCC 10500 / CBS 375.48 / QM 6759 / NRRL 1006)</name>
    <name type="common">Penicillium stipitatum</name>
    <dbReference type="NCBI Taxonomy" id="441959"/>
    <lineage>
        <taxon>Eukaryota</taxon>
        <taxon>Fungi</taxon>
        <taxon>Dikarya</taxon>
        <taxon>Ascomycota</taxon>
        <taxon>Pezizomycotina</taxon>
        <taxon>Eurotiomycetes</taxon>
        <taxon>Eurotiomycetidae</taxon>
        <taxon>Eurotiales</taxon>
        <taxon>Trichocomaceae</taxon>
        <taxon>Talaromyces</taxon>
        <taxon>Talaromyces sect. Talaromyces</taxon>
    </lineage>
</organism>
<dbReference type="InParanoid" id="B8MNL7"/>
<dbReference type="eggNOG" id="KOG1211">
    <property type="taxonomic scope" value="Eukaryota"/>
</dbReference>
<sequence length="499" mass="54112">MATSNTLPRAIRASVPSEQNGDGNLAQVLESLDLDGTRRNLQNVKAVALLNPEIKSIAIERGRQRENGQIMGPLHGVPFLVKDTFVTMDEMDTTGGSYALLGAKYEVESTVISRLREAGAIILGKTNMSEWGWSRSPKCPNGWSALWGQALGGFHEKQDPEGSSSGSAIAACMNMASFTLGGETCGSILSPAKRNGVVGLKPTIGLTSRAGTLPVNPEYDTVGPISRYVKDCAIILQAIAGRDEHDSATADIPFDKIPSYADFYSTDGLVGVRIAVPRSIYNVADSDLEVGVAFREAVEKIQSLGAVIVDDIDFNLWKPGSEQREGVFGNVLLREAFEKFFGQVETHPHEIKNISDLITFTKATLKEHASDVHITSKDDEFSIIKSRMEALGEDLVHMLDTHGCDVLLATSSADLPLDLGRLPGISVPLGLYSKDRCVVTDSKGLVTEGPNIPFAITFTGRRYSEQKLIAYAYAFEQATLVVEQNKDRLIIQPGKNLRK</sequence>
<accession>B8MNL7</accession>
<dbReference type="PANTHER" id="PTHR42678:SF34">
    <property type="entry name" value="OS04G0183300 PROTEIN"/>
    <property type="match status" value="1"/>
</dbReference>
<gene>
    <name evidence="2" type="ORF">TSTA_103300</name>
</gene>
<dbReference type="EMBL" id="EQ962658">
    <property type="protein sequence ID" value="EED14106.1"/>
    <property type="molecule type" value="Genomic_DNA"/>
</dbReference>
<dbReference type="GeneID" id="8103033"/>
<dbReference type="HOGENOM" id="CLU_009600_14_1_1"/>
<dbReference type="InterPro" id="IPR023631">
    <property type="entry name" value="Amidase_dom"/>
</dbReference>
<feature type="domain" description="Amidase" evidence="1">
    <location>
        <begin position="42"/>
        <end position="438"/>
    </location>
</feature>
<evidence type="ECO:0000313" key="2">
    <source>
        <dbReference type="EMBL" id="EED14106.1"/>
    </source>
</evidence>
<dbReference type="RefSeq" id="XP_002486344.1">
    <property type="nucleotide sequence ID" value="XM_002486299.1"/>
</dbReference>
<proteinExistence type="predicted"/>
<dbReference type="OMA" id="WANNRCT"/>